<feature type="compositionally biased region" description="Pro residues" evidence="1">
    <location>
        <begin position="94"/>
        <end position="110"/>
    </location>
</feature>
<keyword evidence="3" id="KW-1185">Reference proteome</keyword>
<dbReference type="RefSeq" id="WP_379478656.1">
    <property type="nucleotide sequence ID" value="NZ_JBHMEI010000042.1"/>
</dbReference>
<feature type="compositionally biased region" description="Pro residues" evidence="1">
    <location>
        <begin position="152"/>
        <end position="163"/>
    </location>
</feature>
<feature type="region of interest" description="Disordered" evidence="1">
    <location>
        <begin position="1"/>
        <end position="295"/>
    </location>
</feature>
<name>A0ABV5ISA3_9ACTN</name>
<feature type="compositionally biased region" description="Polar residues" evidence="1">
    <location>
        <begin position="480"/>
        <end position="491"/>
    </location>
</feature>
<sequence length="915" mass="96916">MRGQEPGSEHDRREADRTTARALPPPSFGQTDGDVPRTFTGSEEPTGDEARLSRTQAQSGEASPGQQPWEVAGDDSAAYDWFADDEPDTAPTAAPAPPTRPTAGTPPVPYDPTTGAPRGPRADEDSLTTPHRHTTPSWPPTPEPPHTSRWAPEPPAPAPPTWAPPASDEPAWTPEASDTTEWAPRTAAEATWGRPETPRQDPEPDHTPTWAPPTEDHPTAPRTESDAAWGPRAEGDTAWGPRAEGGTSQGRQGEGGASWAATPEEWAATPEEEPPAWPAKPVVPGAPPWEPPPAFTAAAAGLQVWPAPVADPDVMPPWPAATGELVAEPDTDDPATTPPAPQTGHPTGHAADPATSAQAGPAMDPQTGHPTVPLSSPAFTAATGAPTDLNATTPASLRSPDAPPQDRDTGPYNRDRDTTPYAPDASLYGGGRDASPYDPDATRPGGLPRTAHYFDPEAAKRDAAAHQQATPAPPHDEHNPVTQNTPPQGIRTSDPREEPTGPMRTAHYVEPHPTNPTGRPPEPGDVPVWPPVSPTPPIEERHQGDNQPTPRNPAEDRPEDKNPATPRPAANQTADNRADNRADSGAETWADVRTADLQRTEESRAEEGQPQDKRSEDKPSEDRLPDLPFNQDMWTKRPSTALDLPTPPQGTPTFPPGAFRQPPFQIPPPPPPARGKSRRALLVTLGALALAGVATGGFFAYRALSTTPPPAATTAARPTPPALPSAELSTSPPADVPGASMLNSEETDPQKLSLTEAFPKKKVSAAGTTFTRVKTDMETSCEKAATGAFADALREQKCSRIVRATYVDSKRRYAVTTGIAVLPTKDAAVLADQAKNLSRNIWFRALPGAEGSGGERVSIAGGYAAGLVWGRYVVFSYATHADGHTPEAKEKTLAKVSGAFRDQTSLVLERRVTKG</sequence>
<feature type="region of interest" description="Disordered" evidence="1">
    <location>
        <begin position="710"/>
        <end position="750"/>
    </location>
</feature>
<feature type="compositionally biased region" description="Basic and acidic residues" evidence="1">
    <location>
        <begin position="196"/>
        <end position="206"/>
    </location>
</feature>
<feature type="region of interest" description="Disordered" evidence="1">
    <location>
        <begin position="308"/>
        <end position="675"/>
    </location>
</feature>
<feature type="compositionally biased region" description="Polar residues" evidence="1">
    <location>
        <begin position="53"/>
        <end position="66"/>
    </location>
</feature>
<comment type="caution">
    <text evidence="2">The sequence shown here is derived from an EMBL/GenBank/DDBJ whole genome shotgun (WGS) entry which is preliminary data.</text>
</comment>
<accession>A0ABV5ISA3</accession>
<gene>
    <name evidence="2" type="ORF">ACFFV7_37190</name>
</gene>
<evidence type="ECO:0000256" key="1">
    <source>
        <dbReference type="SAM" id="MobiDB-lite"/>
    </source>
</evidence>
<organism evidence="2 3">
    <name type="scientific">Nonomuraea spiralis</name>
    <dbReference type="NCBI Taxonomy" id="46182"/>
    <lineage>
        <taxon>Bacteria</taxon>
        <taxon>Bacillati</taxon>
        <taxon>Actinomycetota</taxon>
        <taxon>Actinomycetes</taxon>
        <taxon>Streptosporangiales</taxon>
        <taxon>Streptosporangiaceae</taxon>
        <taxon>Nonomuraea</taxon>
    </lineage>
</organism>
<feature type="compositionally biased region" description="Basic and acidic residues" evidence="1">
    <location>
        <begin position="404"/>
        <end position="418"/>
    </location>
</feature>
<feature type="compositionally biased region" description="Basic and acidic residues" evidence="1">
    <location>
        <begin position="593"/>
        <end position="625"/>
    </location>
</feature>
<proteinExistence type="predicted"/>
<feature type="compositionally biased region" description="Basic and acidic residues" evidence="1">
    <location>
        <begin position="7"/>
        <end position="19"/>
    </location>
</feature>
<feature type="compositionally biased region" description="Basic and acidic residues" evidence="1">
    <location>
        <begin position="452"/>
        <end position="464"/>
    </location>
</feature>
<feature type="compositionally biased region" description="Pro residues" evidence="1">
    <location>
        <begin position="284"/>
        <end position="294"/>
    </location>
</feature>
<evidence type="ECO:0000313" key="2">
    <source>
        <dbReference type="EMBL" id="MFB9206875.1"/>
    </source>
</evidence>
<reference evidence="2 3" key="1">
    <citation type="submission" date="2024-09" db="EMBL/GenBank/DDBJ databases">
        <authorList>
            <person name="Sun Q."/>
            <person name="Mori K."/>
        </authorList>
    </citation>
    <scope>NUCLEOTIDE SEQUENCE [LARGE SCALE GENOMIC DNA]</scope>
    <source>
        <strain evidence="2 3">CCM 3426</strain>
    </source>
</reference>
<feature type="compositionally biased region" description="Basic and acidic residues" evidence="1">
    <location>
        <begin position="553"/>
        <end position="562"/>
    </location>
</feature>
<evidence type="ECO:0000313" key="3">
    <source>
        <dbReference type="Proteomes" id="UP001589647"/>
    </source>
</evidence>
<dbReference type="EMBL" id="JBHMEI010000042">
    <property type="protein sequence ID" value="MFB9206875.1"/>
    <property type="molecule type" value="Genomic_DNA"/>
</dbReference>
<feature type="compositionally biased region" description="Pro residues" evidence="1">
    <location>
        <begin position="645"/>
        <end position="655"/>
    </location>
</feature>
<feature type="compositionally biased region" description="Low complexity" evidence="1">
    <location>
        <begin position="259"/>
        <end position="269"/>
    </location>
</feature>
<feature type="compositionally biased region" description="Pro residues" evidence="1">
    <location>
        <begin position="664"/>
        <end position="673"/>
    </location>
</feature>
<dbReference type="Proteomes" id="UP001589647">
    <property type="component" value="Unassembled WGS sequence"/>
</dbReference>
<feature type="compositionally biased region" description="Pro residues" evidence="1">
    <location>
        <begin position="518"/>
        <end position="537"/>
    </location>
</feature>
<feature type="compositionally biased region" description="Basic and acidic residues" evidence="1">
    <location>
        <begin position="214"/>
        <end position="225"/>
    </location>
</feature>
<protein>
    <submittedName>
        <fullName evidence="2">Uncharacterized protein</fullName>
    </submittedName>
</protein>